<evidence type="ECO:0000313" key="3">
    <source>
        <dbReference type="Proteomes" id="UP001151760"/>
    </source>
</evidence>
<dbReference type="InterPro" id="IPR035979">
    <property type="entry name" value="RBD_domain_sf"/>
</dbReference>
<sequence>MLYTCFPFSNPREPRGFGFVQFLEPANAAEAKYQMDGQLSDALNILLDAEAARFNDRRSPPPRYSRSPPPRYSQSPPPRYARSRSNSREYSPPPKRKQHVRSVSPGEKRRSRERLYSRSPPPARGRSPPPRSPVVDNRSPPYNGPRSPSPLPPRERSRISVISKVYFGAGHLKSLLDPPILWSSSKRSLVQSWLLAMAMAVGQLGDALSVGSRGWASEKEMSFTLCLVMPRIRASMFEGWVPLDIGRVFVGENIAREDGFSMVAIPKSH</sequence>
<reference evidence="2" key="2">
    <citation type="submission" date="2022-01" db="EMBL/GenBank/DDBJ databases">
        <authorList>
            <person name="Yamashiro T."/>
            <person name="Shiraishi A."/>
            <person name="Satake H."/>
            <person name="Nakayama K."/>
        </authorList>
    </citation>
    <scope>NUCLEOTIDE SEQUENCE</scope>
</reference>
<organism evidence="2 3">
    <name type="scientific">Tanacetum coccineum</name>
    <dbReference type="NCBI Taxonomy" id="301880"/>
    <lineage>
        <taxon>Eukaryota</taxon>
        <taxon>Viridiplantae</taxon>
        <taxon>Streptophyta</taxon>
        <taxon>Embryophyta</taxon>
        <taxon>Tracheophyta</taxon>
        <taxon>Spermatophyta</taxon>
        <taxon>Magnoliopsida</taxon>
        <taxon>eudicotyledons</taxon>
        <taxon>Gunneridae</taxon>
        <taxon>Pentapetalae</taxon>
        <taxon>asterids</taxon>
        <taxon>campanulids</taxon>
        <taxon>Asterales</taxon>
        <taxon>Asteraceae</taxon>
        <taxon>Asteroideae</taxon>
        <taxon>Anthemideae</taxon>
        <taxon>Anthemidinae</taxon>
        <taxon>Tanacetum</taxon>
    </lineage>
</organism>
<reference evidence="2" key="1">
    <citation type="journal article" date="2022" name="Int. J. Mol. Sci.">
        <title>Draft Genome of Tanacetum Coccineum: Genomic Comparison of Closely Related Tanacetum-Family Plants.</title>
        <authorList>
            <person name="Yamashiro T."/>
            <person name="Shiraishi A."/>
            <person name="Nakayama K."/>
            <person name="Satake H."/>
        </authorList>
    </citation>
    <scope>NUCLEOTIDE SEQUENCE</scope>
</reference>
<feature type="compositionally biased region" description="Basic and acidic residues" evidence="1">
    <location>
        <begin position="106"/>
        <end position="116"/>
    </location>
</feature>
<evidence type="ECO:0000256" key="1">
    <source>
        <dbReference type="SAM" id="MobiDB-lite"/>
    </source>
</evidence>
<feature type="region of interest" description="Disordered" evidence="1">
    <location>
        <begin position="53"/>
        <end position="155"/>
    </location>
</feature>
<evidence type="ECO:0000313" key="2">
    <source>
        <dbReference type="EMBL" id="GJU05595.1"/>
    </source>
</evidence>
<comment type="caution">
    <text evidence="2">The sequence shown here is derived from an EMBL/GenBank/DDBJ whole genome shotgun (WGS) entry which is preliminary data.</text>
</comment>
<feature type="compositionally biased region" description="Low complexity" evidence="1">
    <location>
        <begin position="133"/>
        <end position="146"/>
    </location>
</feature>
<dbReference type="InterPro" id="IPR050441">
    <property type="entry name" value="RBM"/>
</dbReference>
<dbReference type="Proteomes" id="UP001151760">
    <property type="component" value="Unassembled WGS sequence"/>
</dbReference>
<feature type="compositionally biased region" description="Pro residues" evidence="1">
    <location>
        <begin position="61"/>
        <end position="79"/>
    </location>
</feature>
<feature type="compositionally biased region" description="Pro residues" evidence="1">
    <location>
        <begin position="119"/>
        <end position="132"/>
    </location>
</feature>
<dbReference type="PANTHER" id="PTHR48034">
    <property type="entry name" value="TRANSFORMER-2 SEX-DETERMINING PROTEIN-RELATED"/>
    <property type="match status" value="1"/>
</dbReference>
<keyword evidence="3" id="KW-1185">Reference proteome</keyword>
<dbReference type="EMBL" id="BQNB010021361">
    <property type="protein sequence ID" value="GJU05595.1"/>
    <property type="molecule type" value="Genomic_DNA"/>
</dbReference>
<dbReference type="SUPFAM" id="SSF54928">
    <property type="entry name" value="RNA-binding domain, RBD"/>
    <property type="match status" value="1"/>
</dbReference>
<protein>
    <submittedName>
        <fullName evidence="2">Serine/arginine-rich SC35-like splicing factor SCL30A</fullName>
    </submittedName>
</protein>
<proteinExistence type="predicted"/>
<accession>A0ABQ5IZF3</accession>
<name>A0ABQ5IZF3_9ASTR</name>
<gene>
    <name evidence="2" type="ORF">Tco_1122025</name>
</gene>